<evidence type="ECO:0000313" key="4">
    <source>
        <dbReference type="Proteomes" id="UP000230605"/>
    </source>
</evidence>
<sequence>MMTELLMLEDPRTDNLISRADFNLQFPPLRDQDTETAFALAISQAQKSCLRTQSWHWQRDMLFSKRWYLSLDMNRKKVFLGPRLTRQELQNLREYRQGLRKNVARRRNGAAWCWMTVEWSGDFNSTLSLPPLIAPGEKYVPFEALWPNFVRAPGNGRVETGGLKARVEETTGAASGEIDLTLEGLFDFDGYYGEVSISNHDEPQRPATFTSATQVLPSIEHSTPAASEQTALAIAAAFQRAQMGTKRRTSSSASVSTHKRTRIFSPLSGNASAEAKDNQIPTLPNVHKAPDISNTGGVMQSAALTSIDSGKSSYVHDASHERTRRDDSVLVEE</sequence>
<feature type="compositionally biased region" description="Basic and acidic residues" evidence="1">
    <location>
        <begin position="317"/>
        <end position="333"/>
    </location>
</feature>
<evidence type="ECO:0000313" key="5">
    <source>
        <dbReference type="Proteomes" id="UP001302367"/>
    </source>
</evidence>
<feature type="region of interest" description="Disordered" evidence="1">
    <location>
        <begin position="243"/>
        <end position="294"/>
    </location>
</feature>
<reference evidence="2 4" key="1">
    <citation type="submission" date="2015-10" db="EMBL/GenBank/DDBJ databases">
        <title>The cercosporin biosynthetic gene cluster was horizontally transferred to several fungal lineages and shown to be expanded in Cercospora beticola based on microsynteny with recipient genomes.</title>
        <authorList>
            <person name="De Jonge R."/>
            <person name="Ebert M.K."/>
            <person name="Suttle J.C."/>
            <person name="Jurick Ii W.M."/>
            <person name="Secor G.A."/>
            <person name="Thomma B.P."/>
            <person name="Van De Peer Y."/>
            <person name="Bolton M.D."/>
        </authorList>
    </citation>
    <scope>NUCLEOTIDE SEQUENCE [LARGE SCALE GENOMIC DNA]</scope>
    <source>
        <strain evidence="2 4">09-40</strain>
    </source>
</reference>
<reference evidence="3 5" key="2">
    <citation type="submission" date="2023-09" db="EMBL/GenBank/DDBJ databases">
        <title>Complete-Gapless Cercospora beticola genome.</title>
        <authorList>
            <person name="Wyatt N.A."/>
            <person name="Spanner R.E."/>
            <person name="Bolton M.D."/>
        </authorList>
    </citation>
    <scope>NUCLEOTIDE SEQUENCE [LARGE SCALE GENOMIC DNA]</scope>
    <source>
        <strain evidence="3">Cb09-40</strain>
    </source>
</reference>
<dbReference type="OrthoDB" id="3645604at2759"/>
<protein>
    <submittedName>
        <fullName evidence="2">Uncharacterized protein</fullName>
    </submittedName>
</protein>
<dbReference type="EMBL" id="CP134188">
    <property type="protein sequence ID" value="WPB03274.1"/>
    <property type="molecule type" value="Genomic_DNA"/>
</dbReference>
<organism evidence="2 4">
    <name type="scientific">Cercospora beticola</name>
    <name type="common">Sugarbeet leaf spot fungus</name>
    <dbReference type="NCBI Taxonomy" id="122368"/>
    <lineage>
        <taxon>Eukaryota</taxon>
        <taxon>Fungi</taxon>
        <taxon>Dikarya</taxon>
        <taxon>Ascomycota</taxon>
        <taxon>Pezizomycotina</taxon>
        <taxon>Dothideomycetes</taxon>
        <taxon>Dothideomycetidae</taxon>
        <taxon>Mycosphaerellales</taxon>
        <taxon>Mycosphaerellaceae</taxon>
        <taxon>Cercospora</taxon>
    </lineage>
</organism>
<dbReference type="Proteomes" id="UP001302367">
    <property type="component" value="Chromosome 5"/>
</dbReference>
<dbReference type="Proteomes" id="UP000230605">
    <property type="component" value="Chromosome 5"/>
</dbReference>
<gene>
    <name evidence="2" type="ORF">CB0940_07335</name>
    <name evidence="3" type="ORF">RHO25_007911</name>
</gene>
<proteinExistence type="predicted"/>
<dbReference type="EMBL" id="LKMD01000108">
    <property type="protein sequence ID" value="PIA89654.1"/>
    <property type="molecule type" value="Genomic_DNA"/>
</dbReference>
<accession>A0A2G5HAT1</accession>
<feature type="region of interest" description="Disordered" evidence="1">
    <location>
        <begin position="308"/>
        <end position="333"/>
    </location>
</feature>
<evidence type="ECO:0000313" key="3">
    <source>
        <dbReference type="EMBL" id="WPB03274.1"/>
    </source>
</evidence>
<evidence type="ECO:0000256" key="1">
    <source>
        <dbReference type="SAM" id="MobiDB-lite"/>
    </source>
</evidence>
<name>A0A2G5HAT1_CERBT</name>
<dbReference type="AlphaFoldDB" id="A0A2G5HAT1"/>
<keyword evidence="5" id="KW-1185">Reference proteome</keyword>
<evidence type="ECO:0000313" key="2">
    <source>
        <dbReference type="EMBL" id="PIA89654.1"/>
    </source>
</evidence>